<name>A0A5B8XL68_9DELT</name>
<dbReference type="InterPro" id="IPR019734">
    <property type="entry name" value="TPR_rpt"/>
</dbReference>
<evidence type="ECO:0000256" key="1">
    <source>
        <dbReference type="PROSITE-ProRule" id="PRU00339"/>
    </source>
</evidence>
<sequence length="2389" mass="268851">MAHQDDDYPVSGFVTDPPRSSSYGEGLDEPTDADEILGPDWSEFAQVVQETASYLLDEILEEPKTGPLDLGFELEDEVDATAVPLPPPPPPGPAIPQRAALTAGDTVEIEIFREQTDPDKDVFETTGIGIVNVETGDILTTAELGVHGGKLNFVLDEEELPLKGLWAAYLAELKAEIMAESDIGLRAAYVYVFANIIRALNGSSLMNRALGGLSDEMGGVLRSSLLERLASLWDDPNSHFFELLERLERLDTQGEGNLATLRRSSIALERLLDPGLGEEEKARLRALMIPPETLPALVVQAVEAHWVKDLSRALHAWRRLGKHANGELRRGATILVPYLLSGHTEFFQVVESMLEEGISTRGMLTFLQRESFQQGNWVSEARALKRLVAQDGKIGRKIENESAQSRKRLLRESSARLFRLATILRRLARTQVKAGDDEFEGIDAYKVLRDAVSLHATNLVTLRRLERWAREKGDRAMVEQALISQVPLVDDARVSAMLWEKLAALSSENEADVSIVADYLQKSLEEDPACLPALISLGQEIIRHGAFADMLQLQGVPEGEESRTAKSAWRRAEILERSQGDLREILTLYRSAQDDDPESVHLYFCVERSLARLADWRGLRGHVQSVSSDSPAYQSLPITRLAVEAFLEDPSDEFVGFWKRHIETYPKDEGAIWRVVANAIEEGEVASILRMVEELELGLRATKGPERARVLIWMAYIAEYHTKDEGLAIEAYRELFQRPGGVFHKRFAVQGLLRNRDFAWLGERVLESQSLEGWALPEVDEVRHESYRILVAAELLALGGQYKRSLDVFKHALALSSDERIRAEISERAFHHSLRSRRWAEGFRFAGECFENESARAVGEFTRHLASCLDEPGEVLAHLDDVEANSNSSVILLDEIELAYRARDSKRLSRLVERALGTAEAGSIDFRAFLLEQAVLVGAWGWDSPELTIACLDDLWSLDAALTTSPFFAVGAYLRSYTRLGREDKIAEWTDYANSNFTPQVAQALVAESKVYEEAKGGLQAHKWYKDRIPKVPAPLQPYYRWMSAFLGWYFQAPRPDLAYELVGASEEGDPTHRVGAFVGALAIRESDPTEFVNQLRGLKRAGNPRPLQQWSTIRALFHTATTLNAPDKALDMLAQDDVYAVFEWSELAQEVFGRSLRRTAAIEQLRDRAKSARGQRILQLELSQIVGDSGMFPRLAAQGVPAAQVLVEVQAAQGERVHAPGLEVSTRYLNLATAIREESAEQVRRLLMAYLLEVDEVFWGSPWCPIRLVNADLTRFGLSVEDLQGLHRRVVDFAHKGVASEARLMIARQFQRMGQRALAHELMPEEMHMDAVSMAWALFNHALDPFAQWPKSARWAQALWAFRQQSSSAIEAECLYERGHYFEAVGALDKALECYESSLEARPSFLPAQIATARELIRRGDWARLAKTLEHQHQNAKYPDQRSSLAFRLGYVWDRRLRGEPEADAIAESWYLDVTRTRPAHVPSYEALLSIAFRQFNYEAASQYLSRLVELTQSAQVKVAYLVELGTIYEHHLNDVPGALEAYRAAFELDNEQALAFFGILRTDKTGDVAVGAIELRLGLASSSRERADLAHHLFAFSRQNLRARKLLQTQFPTHYGLRLATIANGLEGSDVEEGTLSGLENTWDDPETKILTMAVRRFTKPTQLAGEALHTASQLGTDPFSEGRLLRAMHFAWKHQDLEALGILATTRARRATSPVLRSAELTWMVATHYLRGDKRAALQIVEKLLTQYLDFLPSVKMARLFAEELKEWESVVRWNQRDAELSRVKAIVDANRLRASEVQKTYLKDTDAAVETLRGVLKTTPRHKDAFKKLSEILWQRREFHELLSVFEHQVHHAQGDEESCELLNRMAEISLQELGDRRGAIGYLTRSLQKRPGQKRRTKQIAELYEQEGLFEKAVSCWSAAVGMSQEPPEVHQIWSQIGYLVEVELKRPADAKSAWSKALEVSVKDVNAMMALARVCEVRHEYREALDYLTKALEISRDSNVQKTARVGLYRVSTKANQTLDEILSVGATLIFHHPESLETVDDIRSRLVAAGRGEEISDIFRVLAIEAITKRQPKSHAAHARIAKKMGFQDRAFRLASLAELFGEADDELRAFYQAELRERQWPKRPIPPELSSGVIHKELVAPVLELLRLSREGLQEAIEAPAAQEFIKRANRIKEPQGETLRLAFMWPQIYGLELRDAYWATRAIPGGVDIVYDQGVRLILDPRWKQDRDPTEMLVRLGRQLASLSMGIYPWGLLGRAEEVGAFYAVVSRFVSGWGIHQQALPAGFSVPRLSRWIQRKGQRVAPYALEISGRFGAQAIERQIEVLHLSLDRLATIPLDDPGAAIRHTGLLESKIGDPAHLFLLNAQVERLRLSLGVNHGLVE</sequence>
<accession>A0A5B8XL68</accession>
<dbReference type="SMART" id="SM00028">
    <property type="entry name" value="TPR"/>
    <property type="match status" value="7"/>
</dbReference>
<feature type="repeat" description="TPR" evidence="1">
    <location>
        <begin position="1373"/>
        <end position="1406"/>
    </location>
</feature>
<evidence type="ECO:0008006" key="5">
    <source>
        <dbReference type="Google" id="ProtNLM"/>
    </source>
</evidence>
<evidence type="ECO:0000256" key="2">
    <source>
        <dbReference type="SAM" id="MobiDB-lite"/>
    </source>
</evidence>
<protein>
    <recommendedName>
        <fullName evidence="5">Tetratricopeptide repeat protein</fullName>
    </recommendedName>
</protein>
<organism evidence="3 4">
    <name type="scientific">Microvenator marinus</name>
    <dbReference type="NCBI Taxonomy" id="2600177"/>
    <lineage>
        <taxon>Bacteria</taxon>
        <taxon>Deltaproteobacteria</taxon>
        <taxon>Bradymonadales</taxon>
        <taxon>Microvenatoraceae</taxon>
        <taxon>Microvenator</taxon>
    </lineage>
</organism>
<gene>
    <name evidence="3" type="ORF">FRD01_03745</name>
</gene>
<dbReference type="InterPro" id="IPR011990">
    <property type="entry name" value="TPR-like_helical_dom_sf"/>
</dbReference>
<feature type="compositionally biased region" description="Acidic residues" evidence="2">
    <location>
        <begin position="26"/>
        <end position="35"/>
    </location>
</feature>
<dbReference type="PANTHER" id="PTHR12558:SF13">
    <property type="entry name" value="CELL DIVISION CYCLE PROTEIN 27 HOMOLOG"/>
    <property type="match status" value="1"/>
</dbReference>
<dbReference type="Gene3D" id="1.25.40.10">
    <property type="entry name" value="Tetratricopeptide repeat domain"/>
    <property type="match status" value="3"/>
</dbReference>
<dbReference type="SUPFAM" id="SSF48452">
    <property type="entry name" value="TPR-like"/>
    <property type="match status" value="2"/>
</dbReference>
<feature type="repeat" description="TPR" evidence="1">
    <location>
        <begin position="1971"/>
        <end position="2004"/>
    </location>
</feature>
<dbReference type="KEGG" id="bbae:FRD01_03745"/>
<proteinExistence type="predicted"/>
<feature type="region of interest" description="Disordered" evidence="2">
    <location>
        <begin position="1"/>
        <end position="35"/>
    </location>
</feature>
<dbReference type="PROSITE" id="PS50005">
    <property type="entry name" value="TPR"/>
    <property type="match status" value="2"/>
</dbReference>
<keyword evidence="4" id="KW-1185">Reference proteome</keyword>
<dbReference type="OrthoDB" id="5244639at2"/>
<evidence type="ECO:0000313" key="4">
    <source>
        <dbReference type="Proteomes" id="UP000321595"/>
    </source>
</evidence>
<dbReference type="EMBL" id="CP042467">
    <property type="protein sequence ID" value="QED26375.1"/>
    <property type="molecule type" value="Genomic_DNA"/>
</dbReference>
<keyword evidence="1" id="KW-0802">TPR repeat</keyword>
<dbReference type="Proteomes" id="UP000321595">
    <property type="component" value="Chromosome"/>
</dbReference>
<reference evidence="3 4" key="1">
    <citation type="submission" date="2019-08" db="EMBL/GenBank/DDBJ databases">
        <authorList>
            <person name="Liang Q."/>
        </authorList>
    </citation>
    <scope>NUCLEOTIDE SEQUENCE [LARGE SCALE GENOMIC DNA]</scope>
    <source>
        <strain evidence="3 4">V1718</strain>
    </source>
</reference>
<dbReference type="PANTHER" id="PTHR12558">
    <property type="entry name" value="CELL DIVISION CYCLE 16,23,27"/>
    <property type="match status" value="1"/>
</dbReference>
<dbReference type="RefSeq" id="WP_146957765.1">
    <property type="nucleotide sequence ID" value="NZ_CP042467.1"/>
</dbReference>
<evidence type="ECO:0000313" key="3">
    <source>
        <dbReference type="EMBL" id="QED26375.1"/>
    </source>
</evidence>